<evidence type="ECO:0000313" key="3">
    <source>
        <dbReference type="Proteomes" id="UP000070319"/>
    </source>
</evidence>
<protein>
    <submittedName>
        <fullName evidence="2">Phage uncharacterized protein</fullName>
    </submittedName>
</protein>
<accession>A0A139LVR7</accession>
<dbReference type="EMBL" id="LTDF01000003">
    <property type="protein sequence ID" value="KXT55530.1"/>
    <property type="molecule type" value="Genomic_DNA"/>
</dbReference>
<reference evidence="2 3" key="1">
    <citation type="submission" date="2016-02" db="EMBL/GenBank/DDBJ databases">
        <authorList>
            <person name="Wen L."/>
            <person name="He K."/>
            <person name="Yang H."/>
        </authorList>
    </citation>
    <scope>NUCLEOTIDE SEQUENCE [LARGE SCALE GENOMIC DNA]</scope>
    <source>
        <strain evidence="2 3">KLE1704</strain>
    </source>
</reference>
<name>A0A139LVR7_9BACE</name>
<organism evidence="2">
    <name type="scientific">Bacteroides intestinalis</name>
    <dbReference type="NCBI Taxonomy" id="329854"/>
    <lineage>
        <taxon>Bacteria</taxon>
        <taxon>Pseudomonadati</taxon>
        <taxon>Bacteroidota</taxon>
        <taxon>Bacteroidia</taxon>
        <taxon>Bacteroidales</taxon>
        <taxon>Bacteroidaceae</taxon>
        <taxon>Bacteroides</taxon>
    </lineage>
</organism>
<dbReference type="AlphaFoldDB" id="A0A139LVR7"/>
<dbReference type="PATRIC" id="fig|329854.7.peg.61"/>
<dbReference type="Gene3D" id="3.40.50.300">
    <property type="entry name" value="P-loop containing nucleotide triphosphate hydrolases"/>
    <property type="match status" value="1"/>
</dbReference>
<dbReference type="Proteomes" id="UP000070319">
    <property type="component" value="Unassembled WGS sequence"/>
</dbReference>
<evidence type="ECO:0000313" key="2">
    <source>
        <dbReference type="EMBL" id="KXT55530.1"/>
    </source>
</evidence>
<dbReference type="InterPro" id="IPR027417">
    <property type="entry name" value="P-loop_NTPase"/>
</dbReference>
<sequence length="510" mass="59835">MTAEEKKEALKRWEEHCNRLLRITSKRKPESEAERKKNIARALKDYDYFCRRYISHYCQCANAKFHNDAARYIEKHPEMRAVFKWPRGHAKSVHLDVGVPLWLKFKGELHVMVLVGKSEDNADALLGDLQAELQFNQYIIEDFGEQYNAGCWQEGEFVTKDQCAFFSRGRGQSPRGLRFRDMRPDYIIVDDLDDDEMCRSEARVREMTKWVKEALFGCFGGKEGRFIMVGNLISKNSVLQQIIDSDTVYTSTVYAITKDGTPAWPECYTIELLRSREKFMGYRSFQKEYMHNPITDGAVFQERWIQWRRMLKPHYYESLVLYIDPSFKDSSKNDYKAAKLWGRPRAGLKTAKRSELHCLRAFVRQCSVGEMVRWVYDLWESLPEDAAVTIYMEANFMQDTILDEFEREGNLRGYQVPITADKRKKPDKFARIEAVSPLWERGFVYYNEKLKNDNDMKTGIEQTLAFEKGSRAHDDGPDADEGAIYKLQKQVREENFTPRMGLRQPPPQSW</sequence>
<evidence type="ECO:0000256" key="1">
    <source>
        <dbReference type="SAM" id="MobiDB-lite"/>
    </source>
</evidence>
<comment type="caution">
    <text evidence="2">The sequence shown here is derived from an EMBL/GenBank/DDBJ whole genome shotgun (WGS) entry which is preliminary data.</text>
</comment>
<gene>
    <name evidence="2" type="ORF">HMPREF2531_00061</name>
</gene>
<proteinExistence type="predicted"/>
<dbReference type="RefSeq" id="WP_061433606.1">
    <property type="nucleotide sequence ID" value="NZ_KQ968644.1"/>
</dbReference>
<feature type="region of interest" description="Disordered" evidence="1">
    <location>
        <begin position="490"/>
        <end position="510"/>
    </location>
</feature>